<dbReference type="OrthoDB" id="3822725at2"/>
<keyword evidence="3" id="KW-1185">Reference proteome</keyword>
<name>A0A371P1H0_9ACTN</name>
<feature type="transmembrane region" description="Helical" evidence="1">
    <location>
        <begin position="111"/>
        <end position="135"/>
    </location>
</feature>
<organism evidence="2 3">
    <name type="scientific">Aeromicrobium endophyticum</name>
    <dbReference type="NCBI Taxonomy" id="2292704"/>
    <lineage>
        <taxon>Bacteria</taxon>
        <taxon>Bacillati</taxon>
        <taxon>Actinomycetota</taxon>
        <taxon>Actinomycetes</taxon>
        <taxon>Propionibacteriales</taxon>
        <taxon>Nocardioidaceae</taxon>
        <taxon>Aeromicrobium</taxon>
    </lineage>
</organism>
<feature type="transmembrane region" description="Helical" evidence="1">
    <location>
        <begin position="155"/>
        <end position="178"/>
    </location>
</feature>
<dbReference type="EMBL" id="QUBR01000002">
    <property type="protein sequence ID" value="REK69793.1"/>
    <property type="molecule type" value="Genomic_DNA"/>
</dbReference>
<evidence type="ECO:0000313" key="3">
    <source>
        <dbReference type="Proteomes" id="UP000265581"/>
    </source>
</evidence>
<proteinExistence type="predicted"/>
<feature type="transmembrane region" description="Helical" evidence="1">
    <location>
        <begin position="235"/>
        <end position="258"/>
    </location>
</feature>
<feature type="transmembrane region" description="Helical" evidence="1">
    <location>
        <begin position="65"/>
        <end position="90"/>
    </location>
</feature>
<keyword evidence="1" id="KW-1133">Transmembrane helix</keyword>
<accession>A0A371P1H0</accession>
<keyword evidence="1" id="KW-0812">Transmembrane</keyword>
<sequence>MSTTAEPITIDTTRPGVPLSRLVKVEIRKMFNTRSGFWLMMSIAIVALLATIGCILFVPDRNLEYSVFASAVGFPMALLLPVIAILSVTGEWSQRTGLITFTLVPHRAGVILAKALAAVIVGATGMVLALAIGAIGNIIGAAVNGTDAVWNMSALDLVLIVVANVLGLLVGFMLGVLIRNTPGAIVAYVAYQFLLPTIFGILASLQDWFKDIQPWFDFGDAQTPLFDGGPHGEEWAQLATSGLIWLVIPLAVGVWTVLRSEVK</sequence>
<reference evidence="2 3" key="1">
    <citation type="submission" date="2018-08" db="EMBL/GenBank/DDBJ databases">
        <title>Aeromicrobium sp. M2KJ-4, whole genome shotgun sequence.</title>
        <authorList>
            <person name="Tuo L."/>
        </authorList>
    </citation>
    <scope>NUCLEOTIDE SEQUENCE [LARGE SCALE GENOMIC DNA]</scope>
    <source>
        <strain evidence="2 3">M2KJ-4</strain>
    </source>
</reference>
<protein>
    <submittedName>
        <fullName evidence="2">ABC transporter permease</fullName>
    </submittedName>
</protein>
<evidence type="ECO:0000313" key="2">
    <source>
        <dbReference type="EMBL" id="REK69793.1"/>
    </source>
</evidence>
<gene>
    <name evidence="2" type="ORF">DX116_11375</name>
</gene>
<feature type="transmembrane region" description="Helical" evidence="1">
    <location>
        <begin position="37"/>
        <end position="59"/>
    </location>
</feature>
<dbReference type="Proteomes" id="UP000265581">
    <property type="component" value="Unassembled WGS sequence"/>
</dbReference>
<dbReference type="RefSeq" id="WP_119704392.1">
    <property type="nucleotide sequence ID" value="NZ_JBHSOI010000002.1"/>
</dbReference>
<dbReference type="AlphaFoldDB" id="A0A371P1H0"/>
<evidence type="ECO:0000256" key="1">
    <source>
        <dbReference type="SAM" id="Phobius"/>
    </source>
</evidence>
<keyword evidence="1" id="KW-0472">Membrane</keyword>
<feature type="transmembrane region" description="Helical" evidence="1">
    <location>
        <begin position="185"/>
        <end position="205"/>
    </location>
</feature>
<comment type="caution">
    <text evidence="2">The sequence shown here is derived from an EMBL/GenBank/DDBJ whole genome shotgun (WGS) entry which is preliminary data.</text>
</comment>